<keyword evidence="1" id="KW-1133">Transmembrane helix</keyword>
<gene>
    <name evidence="2" type="ORF">Hyperionvirus18_28</name>
</gene>
<protein>
    <submittedName>
        <fullName evidence="2">Uncharacterized protein</fullName>
    </submittedName>
</protein>
<organism evidence="2">
    <name type="scientific">Hyperionvirus sp</name>
    <dbReference type="NCBI Taxonomy" id="2487770"/>
    <lineage>
        <taxon>Viruses</taxon>
        <taxon>Varidnaviria</taxon>
        <taxon>Bamfordvirae</taxon>
        <taxon>Nucleocytoviricota</taxon>
        <taxon>Megaviricetes</taxon>
        <taxon>Imitervirales</taxon>
        <taxon>Mimiviridae</taxon>
        <taxon>Klosneuvirinae</taxon>
    </lineage>
</organism>
<keyword evidence="1" id="KW-0472">Membrane</keyword>
<proteinExistence type="predicted"/>
<name>A0A3G5AAL8_9VIRU</name>
<dbReference type="EMBL" id="MK072400">
    <property type="protein sequence ID" value="AYV84152.1"/>
    <property type="molecule type" value="Genomic_DNA"/>
</dbReference>
<feature type="transmembrane region" description="Helical" evidence="1">
    <location>
        <begin position="15"/>
        <end position="36"/>
    </location>
</feature>
<accession>A0A3G5AAL8</accession>
<evidence type="ECO:0000313" key="2">
    <source>
        <dbReference type="EMBL" id="AYV84152.1"/>
    </source>
</evidence>
<sequence>MENGNAVFFDDGDDGIYVLCDGYVFAIVIVTVNVFYDEIVNANAFPTRA</sequence>
<keyword evidence="1" id="KW-0812">Transmembrane</keyword>
<reference evidence="2" key="1">
    <citation type="submission" date="2018-10" db="EMBL/GenBank/DDBJ databases">
        <title>Hidden diversity of soil giant viruses.</title>
        <authorList>
            <person name="Schulz F."/>
            <person name="Alteio L."/>
            <person name="Goudeau D."/>
            <person name="Ryan E.M."/>
            <person name="Malmstrom R.R."/>
            <person name="Blanchard J."/>
            <person name="Woyke T."/>
        </authorList>
    </citation>
    <scope>NUCLEOTIDE SEQUENCE</scope>
    <source>
        <strain evidence="2">HYV1</strain>
    </source>
</reference>
<evidence type="ECO:0000256" key="1">
    <source>
        <dbReference type="SAM" id="Phobius"/>
    </source>
</evidence>